<gene>
    <name evidence="1" type="ORF">PR048_006119</name>
</gene>
<protein>
    <submittedName>
        <fullName evidence="1">Uncharacterized protein</fullName>
    </submittedName>
</protein>
<dbReference type="Proteomes" id="UP001159363">
    <property type="component" value="Chromosome 2"/>
</dbReference>
<accession>A0ABQ9IA60</accession>
<sequence>MRISIPGDRYLTTSHLLPLTSAYGVQEQSSDGHMIQGADVECVRVCNECQPKDCETGSSRVTTASVSRAYGTSGIVQGHLIGPCSLPSRLTLLFTVDSFSARYRGSWRMFHLNVNMHLWFQHDGAPAHLAICASIYLDMAYSDHWIGRVYDTLVDSEKDLLARIANVFDSIHQMPGVFGRVRQSLQSRCDLSIRRLTKYDELRRSAQQASCEFRLGRRHLEKYLFRRPTLPSYRRGITQHGLIMWLVEGTPALDDPLVVESLEPGLDNFTSRELLKTVTLIYRNGCKCISEVVVRDVMTGVLLSLLLAPVIHATLRRDLTSDFTEFSDTVLFRLSETYKNKYFPHGGVTNLHATCDRTHTSKYAFLNSVPYLLFKSRRTNRTSPSAMVVRIKGSILVQLQIKLLEH</sequence>
<evidence type="ECO:0000313" key="2">
    <source>
        <dbReference type="Proteomes" id="UP001159363"/>
    </source>
</evidence>
<dbReference type="EMBL" id="JARBHB010000002">
    <property type="protein sequence ID" value="KAJ8893521.1"/>
    <property type="molecule type" value="Genomic_DNA"/>
</dbReference>
<organism evidence="1 2">
    <name type="scientific">Dryococelus australis</name>
    <dbReference type="NCBI Taxonomy" id="614101"/>
    <lineage>
        <taxon>Eukaryota</taxon>
        <taxon>Metazoa</taxon>
        <taxon>Ecdysozoa</taxon>
        <taxon>Arthropoda</taxon>
        <taxon>Hexapoda</taxon>
        <taxon>Insecta</taxon>
        <taxon>Pterygota</taxon>
        <taxon>Neoptera</taxon>
        <taxon>Polyneoptera</taxon>
        <taxon>Phasmatodea</taxon>
        <taxon>Verophasmatodea</taxon>
        <taxon>Anareolatae</taxon>
        <taxon>Phasmatidae</taxon>
        <taxon>Eurycanthinae</taxon>
        <taxon>Dryococelus</taxon>
    </lineage>
</organism>
<evidence type="ECO:0000313" key="1">
    <source>
        <dbReference type="EMBL" id="KAJ8893521.1"/>
    </source>
</evidence>
<reference evidence="1 2" key="1">
    <citation type="submission" date="2023-02" db="EMBL/GenBank/DDBJ databases">
        <title>LHISI_Scaffold_Assembly.</title>
        <authorList>
            <person name="Stuart O.P."/>
            <person name="Cleave R."/>
            <person name="Magrath M.J.L."/>
            <person name="Mikheyev A.S."/>
        </authorList>
    </citation>
    <scope>NUCLEOTIDE SEQUENCE [LARGE SCALE GENOMIC DNA]</scope>
    <source>
        <strain evidence="1">Daus_M_001</strain>
        <tissue evidence="1">Leg muscle</tissue>
    </source>
</reference>
<proteinExistence type="predicted"/>
<comment type="caution">
    <text evidence="1">The sequence shown here is derived from an EMBL/GenBank/DDBJ whole genome shotgun (WGS) entry which is preliminary data.</text>
</comment>
<name>A0ABQ9IA60_9NEOP</name>
<keyword evidence="2" id="KW-1185">Reference proteome</keyword>